<keyword evidence="3" id="KW-1185">Reference proteome</keyword>
<organism evidence="2 3">
    <name type="scientific">Legionella antarctica</name>
    <dbReference type="NCBI Taxonomy" id="2708020"/>
    <lineage>
        <taxon>Bacteria</taxon>
        <taxon>Pseudomonadati</taxon>
        <taxon>Pseudomonadota</taxon>
        <taxon>Gammaproteobacteria</taxon>
        <taxon>Legionellales</taxon>
        <taxon>Legionellaceae</taxon>
        <taxon>Legionella</taxon>
    </lineage>
</organism>
<feature type="transmembrane region" description="Helical" evidence="1">
    <location>
        <begin position="146"/>
        <end position="164"/>
    </location>
</feature>
<protein>
    <submittedName>
        <fullName evidence="2">Uncharacterized protein</fullName>
    </submittedName>
</protein>
<feature type="transmembrane region" description="Helical" evidence="1">
    <location>
        <begin position="176"/>
        <end position="197"/>
    </location>
</feature>
<proteinExistence type="predicted"/>
<dbReference type="AlphaFoldDB" id="A0A6F8T2T8"/>
<keyword evidence="1" id="KW-0812">Transmembrane</keyword>
<sequence length="340" mass="40075">MIKRITLLIKPFFIQYPDFICLPILFFILKHSFLQPYGLYANYNSIGFNFFQILDLILKSFLTSFYVPIVHALTTAVRLPILTIAVFYLVMHILKKMGVSSMLEKSNERSWREIKTVLIMGLVLFFLAVFPYCVVGKLPQNLSWDSRSQILIPLGMSFLIYYLVMMSAKINKRIPVLAVPLLISSFIVQALHTYYLYDLDWFYQQSLSEQFKQSKIIRENSTFIVQDNLEMDIWVNKRGLSFYEVNGLLKQALKDDSRLVVHDIHSINDFAQYKEYPQYNFSKWINKPPVYLAFSKNENYTFSWNKKFLLFFYSIFDRKAFEKNVAYLTEITSTPGRDGF</sequence>
<dbReference type="Proteomes" id="UP000502894">
    <property type="component" value="Chromosome"/>
</dbReference>
<keyword evidence="1" id="KW-0472">Membrane</keyword>
<dbReference type="EMBL" id="AP022839">
    <property type="protein sequence ID" value="BCA94985.1"/>
    <property type="molecule type" value="Genomic_DNA"/>
</dbReference>
<evidence type="ECO:0000313" key="2">
    <source>
        <dbReference type="EMBL" id="BCA94985.1"/>
    </source>
</evidence>
<evidence type="ECO:0000313" key="3">
    <source>
        <dbReference type="Proteomes" id="UP000502894"/>
    </source>
</evidence>
<gene>
    <name evidence="2" type="ORF">TUM19329_13460</name>
</gene>
<evidence type="ECO:0000256" key="1">
    <source>
        <dbReference type="SAM" id="Phobius"/>
    </source>
</evidence>
<name>A0A6F8T2T8_9GAMM</name>
<feature type="transmembrane region" description="Helical" evidence="1">
    <location>
        <begin position="114"/>
        <end position="134"/>
    </location>
</feature>
<reference evidence="2" key="1">
    <citation type="journal article" date="2020" name="Microbiol. Resour. Announc.">
        <title>Complete Genome Sequence of Novel Psychrotolerant Legionella Strain TUM19329, Isolated from Antarctic Lake Sediment.</title>
        <authorList>
            <person name="Shimada S."/>
            <person name="Nakai R."/>
            <person name="Aoki K."/>
            <person name="Shimoeda N."/>
            <person name="Ohno G."/>
            <person name="Miyazaki Y."/>
            <person name="Kudoh S."/>
            <person name="Imura S."/>
            <person name="Watanabe K."/>
            <person name="Ishii Y."/>
            <person name="Tateda K."/>
        </authorList>
    </citation>
    <scope>NUCLEOTIDE SEQUENCE [LARGE SCALE GENOMIC DNA]</scope>
    <source>
        <strain evidence="2">TUM19329</strain>
    </source>
</reference>
<feature type="transmembrane region" description="Helical" evidence="1">
    <location>
        <begin position="65"/>
        <end position="94"/>
    </location>
</feature>
<accession>A0A6F8T2T8</accession>
<keyword evidence="1" id="KW-1133">Transmembrane helix</keyword>
<dbReference type="KEGG" id="lant:TUM19329_13460"/>
<feature type="transmembrane region" description="Helical" evidence="1">
    <location>
        <begin position="12"/>
        <end position="29"/>
    </location>
</feature>